<evidence type="ECO:0000313" key="16">
    <source>
        <dbReference type="Proteomes" id="UP000070352"/>
    </source>
</evidence>
<keyword evidence="9 13" id="KW-1133">Transmembrane helix</keyword>
<accession>A0A135L260</accession>
<dbReference type="OrthoDB" id="166377at2"/>
<evidence type="ECO:0000256" key="6">
    <source>
        <dbReference type="ARBA" id="ARBA00022723"/>
    </source>
</evidence>
<reference evidence="15 16" key="1">
    <citation type="submission" date="2016-02" db="EMBL/GenBank/DDBJ databases">
        <title>Draft Genome for Tepidibacillus decaturensis nov. sp. Strain Z9, an Anaerobic, Moderately Thermophilic and Heterotrophic Bacterium from Deep Subsurface of the Illinois Basin, USA.</title>
        <authorList>
            <person name="Dong Y."/>
            <person name="Chang J.Y."/>
            <person name="Sanford R."/>
            <person name="Fouke B.W."/>
        </authorList>
    </citation>
    <scope>NUCLEOTIDE SEQUENCE [LARGE SCALE GENOMIC DNA]</scope>
    <source>
        <strain evidence="15 16">Z9</strain>
    </source>
</reference>
<dbReference type="InterPro" id="IPR046342">
    <property type="entry name" value="CBS_dom_sf"/>
</dbReference>
<evidence type="ECO:0000256" key="8">
    <source>
        <dbReference type="ARBA" id="ARBA00022833"/>
    </source>
</evidence>
<evidence type="ECO:0000313" key="15">
    <source>
        <dbReference type="EMBL" id="KXG43065.1"/>
    </source>
</evidence>
<evidence type="ECO:0000256" key="4">
    <source>
        <dbReference type="ARBA" id="ARBA00022670"/>
    </source>
</evidence>
<dbReference type="RefSeq" id="WP_082732338.1">
    <property type="nucleotide sequence ID" value="NZ_LSKU01000001.1"/>
</dbReference>
<dbReference type="InterPro" id="IPR000644">
    <property type="entry name" value="CBS_dom"/>
</dbReference>
<evidence type="ECO:0000256" key="2">
    <source>
        <dbReference type="ARBA" id="ARBA00004141"/>
    </source>
</evidence>
<keyword evidence="4" id="KW-0645">Protease</keyword>
<evidence type="ECO:0000256" key="10">
    <source>
        <dbReference type="ARBA" id="ARBA00023049"/>
    </source>
</evidence>
<dbReference type="CDD" id="cd06161">
    <property type="entry name" value="S2P-M50_SpoIVFB"/>
    <property type="match status" value="1"/>
</dbReference>
<feature type="domain" description="CBS" evidence="14">
    <location>
        <begin position="220"/>
        <end position="279"/>
    </location>
</feature>
<dbReference type="PANTHER" id="PTHR39188">
    <property type="entry name" value="MEMBRANE-ASSOCIATED ZINC METALLOPROTEASE M50B"/>
    <property type="match status" value="1"/>
</dbReference>
<organism evidence="15 16">
    <name type="scientific">Tepidibacillus decaturensis</name>
    <dbReference type="NCBI Taxonomy" id="1413211"/>
    <lineage>
        <taxon>Bacteria</taxon>
        <taxon>Bacillati</taxon>
        <taxon>Bacillota</taxon>
        <taxon>Bacilli</taxon>
        <taxon>Bacillales</taxon>
        <taxon>Bacillaceae</taxon>
        <taxon>Tepidibacillus</taxon>
    </lineage>
</organism>
<dbReference type="AlphaFoldDB" id="A0A135L260"/>
<evidence type="ECO:0000256" key="3">
    <source>
        <dbReference type="ARBA" id="ARBA00007931"/>
    </source>
</evidence>
<feature type="transmembrane region" description="Helical" evidence="13">
    <location>
        <begin position="82"/>
        <end position="102"/>
    </location>
</feature>
<sequence>MINILSETKIAINPFFWLVIVGAILTGQFLEIITLFGIVIIHELGHVFAARSYDWKVTEIQLLPFGGVAKVEQATDSLWQEFIVAIAGPFQNLMMILVAIVFERLHLWSNDWTTFFIQANTWIGLFNLLPISPLDGGKLMKIFFYIFLSFRKAIHTSIFLSLFLSVIFLIWGSGFGFSEKMNINGLFLAIFFIYINWMDAKQLPYHFWQFLLMKVQMEPMRNVAAIPIIVHQDTTVMQALRLLRKQRYHLFYLLSNNGEVIRVLPEEKVLQTIYQGKELYQPIHHIL</sequence>
<feature type="transmembrane region" description="Helical" evidence="13">
    <location>
        <begin position="181"/>
        <end position="197"/>
    </location>
</feature>
<comment type="similarity">
    <text evidence="3">Belongs to the peptidase M50B family.</text>
</comment>
<evidence type="ECO:0000259" key="14">
    <source>
        <dbReference type="PROSITE" id="PS51371"/>
    </source>
</evidence>
<keyword evidence="11 13" id="KW-0472">Membrane</keyword>
<name>A0A135L260_9BACI</name>
<gene>
    <name evidence="15" type="ORF">U473_02765</name>
</gene>
<evidence type="ECO:0000256" key="1">
    <source>
        <dbReference type="ARBA" id="ARBA00001947"/>
    </source>
</evidence>
<dbReference type="GO" id="GO:0006508">
    <property type="term" value="P:proteolysis"/>
    <property type="evidence" value="ECO:0007669"/>
    <property type="project" value="UniProtKB-KW"/>
</dbReference>
<dbReference type="Pfam" id="PF02163">
    <property type="entry name" value="Peptidase_M50"/>
    <property type="match status" value="1"/>
</dbReference>
<dbReference type="Proteomes" id="UP000070352">
    <property type="component" value="Unassembled WGS sequence"/>
</dbReference>
<evidence type="ECO:0000256" key="7">
    <source>
        <dbReference type="ARBA" id="ARBA00022801"/>
    </source>
</evidence>
<keyword evidence="6" id="KW-0479">Metal-binding</keyword>
<keyword evidence="16" id="KW-1185">Reference proteome</keyword>
<dbReference type="PANTHER" id="PTHR39188:SF3">
    <property type="entry name" value="STAGE IV SPORULATION PROTEIN FB"/>
    <property type="match status" value="1"/>
</dbReference>
<comment type="cofactor">
    <cofactor evidence="1">
        <name>Zn(2+)</name>
        <dbReference type="ChEBI" id="CHEBI:29105"/>
    </cofactor>
</comment>
<dbReference type="PROSITE" id="PS51371">
    <property type="entry name" value="CBS"/>
    <property type="match status" value="1"/>
</dbReference>
<dbReference type="GO" id="GO:0016020">
    <property type="term" value="C:membrane"/>
    <property type="evidence" value="ECO:0007669"/>
    <property type="project" value="UniProtKB-SubCell"/>
</dbReference>
<comment type="caution">
    <text evidence="15">The sequence shown here is derived from an EMBL/GenBank/DDBJ whole genome shotgun (WGS) entry which is preliminary data.</text>
</comment>
<feature type="transmembrane region" description="Helical" evidence="13">
    <location>
        <begin position="15"/>
        <end position="41"/>
    </location>
</feature>
<dbReference type="SUPFAM" id="SSF54631">
    <property type="entry name" value="CBS-domain pair"/>
    <property type="match status" value="1"/>
</dbReference>
<feature type="transmembrane region" description="Helical" evidence="13">
    <location>
        <begin position="153"/>
        <end position="175"/>
    </location>
</feature>
<keyword evidence="10" id="KW-0482">Metalloprotease</keyword>
<keyword evidence="8" id="KW-0862">Zinc</keyword>
<feature type="transmembrane region" description="Helical" evidence="13">
    <location>
        <begin position="114"/>
        <end position="132"/>
    </location>
</feature>
<keyword evidence="12" id="KW-0129">CBS domain</keyword>
<dbReference type="GO" id="GO:0008237">
    <property type="term" value="F:metallopeptidase activity"/>
    <property type="evidence" value="ECO:0007669"/>
    <property type="project" value="UniProtKB-KW"/>
</dbReference>
<dbReference type="InterPro" id="IPR008915">
    <property type="entry name" value="Peptidase_M50"/>
</dbReference>
<dbReference type="EMBL" id="LSKU01000001">
    <property type="protein sequence ID" value="KXG43065.1"/>
    <property type="molecule type" value="Genomic_DNA"/>
</dbReference>
<evidence type="ECO:0000256" key="12">
    <source>
        <dbReference type="PROSITE-ProRule" id="PRU00703"/>
    </source>
</evidence>
<evidence type="ECO:0000256" key="13">
    <source>
        <dbReference type="SAM" id="Phobius"/>
    </source>
</evidence>
<protein>
    <recommendedName>
        <fullName evidence="14">CBS domain-containing protein</fullName>
    </recommendedName>
</protein>
<comment type="subcellular location">
    <subcellularLocation>
        <location evidence="2">Membrane</location>
        <topology evidence="2">Multi-pass membrane protein</topology>
    </subcellularLocation>
</comment>
<keyword evidence="7" id="KW-0378">Hydrolase</keyword>
<keyword evidence="5 13" id="KW-0812">Transmembrane</keyword>
<evidence type="ECO:0000256" key="5">
    <source>
        <dbReference type="ARBA" id="ARBA00022692"/>
    </source>
</evidence>
<dbReference type="STRING" id="1413211.U473_02765"/>
<evidence type="ECO:0000256" key="11">
    <source>
        <dbReference type="ARBA" id="ARBA00023136"/>
    </source>
</evidence>
<evidence type="ECO:0000256" key="9">
    <source>
        <dbReference type="ARBA" id="ARBA00022989"/>
    </source>
</evidence>
<proteinExistence type="inferred from homology"/>
<dbReference type="GO" id="GO:0046872">
    <property type="term" value="F:metal ion binding"/>
    <property type="evidence" value="ECO:0007669"/>
    <property type="project" value="UniProtKB-KW"/>
</dbReference>